<dbReference type="SUPFAM" id="SSF53686">
    <property type="entry name" value="Tryptophan synthase beta subunit-like PLP-dependent enzymes"/>
    <property type="match status" value="1"/>
</dbReference>
<keyword evidence="4" id="KW-0456">Lyase</keyword>
<dbReference type="Pfam" id="PF00291">
    <property type="entry name" value="PALP"/>
    <property type="match status" value="1"/>
</dbReference>
<keyword evidence="5" id="KW-1185">Reference proteome</keyword>
<protein>
    <submittedName>
        <fullName evidence="4">Diaminopropionate ammonia-lyase</fullName>
        <ecNumber evidence="4">4.3.1.15</ecNumber>
    </submittedName>
</protein>
<dbReference type="RefSeq" id="WP_244727557.1">
    <property type="nucleotide sequence ID" value="NZ_CP095045.1"/>
</dbReference>
<evidence type="ECO:0000256" key="2">
    <source>
        <dbReference type="ARBA" id="ARBA00022898"/>
    </source>
</evidence>
<name>A0ABY4FL47_9MICO</name>
<dbReference type="InterPro" id="IPR036052">
    <property type="entry name" value="TrpB-like_PALP_sf"/>
</dbReference>
<dbReference type="PANTHER" id="PTHR42937">
    <property type="match status" value="1"/>
</dbReference>
<accession>A0ABY4FL47</accession>
<dbReference type="EC" id="4.3.1.15" evidence="4"/>
<organism evidence="4 5">
    <name type="scientific">Leucobacter allii</name>
    <dbReference type="NCBI Taxonomy" id="2932247"/>
    <lineage>
        <taxon>Bacteria</taxon>
        <taxon>Bacillati</taxon>
        <taxon>Actinomycetota</taxon>
        <taxon>Actinomycetes</taxon>
        <taxon>Micrococcales</taxon>
        <taxon>Microbacteriaceae</taxon>
        <taxon>Leucobacter</taxon>
    </lineage>
</organism>
<dbReference type="GO" id="GO:0008838">
    <property type="term" value="F:diaminopropionate ammonia-lyase activity"/>
    <property type="evidence" value="ECO:0007669"/>
    <property type="project" value="UniProtKB-EC"/>
</dbReference>
<dbReference type="EMBL" id="CP095045">
    <property type="protein sequence ID" value="UOQ56983.1"/>
    <property type="molecule type" value="Genomic_DNA"/>
</dbReference>
<dbReference type="PANTHER" id="PTHR42937:SF1">
    <property type="entry name" value="DIAMINOPROPIONATE AMMONIA-LYASE"/>
    <property type="match status" value="1"/>
</dbReference>
<proteinExistence type="predicted"/>
<dbReference type="InterPro" id="IPR001926">
    <property type="entry name" value="TrpB-like_PALP"/>
</dbReference>
<sequence length="367" mass="38327">MHTIDTIYHHPPARHRGFARPGAEVLAFHRSLPGYAPTPLLELPGIAAELGVGRVLLKDESSRLGLPAFKVLGASYAISRALAARWNLTGAVTVDELRAAARRQPPVTLLCATDGNHGRAVARTAATIGLPCRVFIPGSLTQEAKRAIAAEGAEVRELDAPYDDVVAAMRAHAATPEEALVIQDTAWPGYREIPGWIVDGYSTMLAELEAQLHETGEPRTDLVVAPAGVGSLAQAIVTHFRSVDAPPTVAVVEPVAAPAIMHALQTGVAEPVATGRTVMLGLNCGTPSELAWPVLRDGVDAAVLVDDAETLRAVRELREAGVDAGPCGAATLAGARRALERLGEALGLGASSTIVLFNTESLAANPV</sequence>
<gene>
    <name evidence="4" type="ORF">MUN78_15160</name>
</gene>
<evidence type="ECO:0000259" key="3">
    <source>
        <dbReference type="Pfam" id="PF00291"/>
    </source>
</evidence>
<feature type="domain" description="Tryptophan synthase beta chain-like PALP" evidence="3">
    <location>
        <begin position="33"/>
        <end position="358"/>
    </location>
</feature>
<evidence type="ECO:0000313" key="4">
    <source>
        <dbReference type="EMBL" id="UOQ56983.1"/>
    </source>
</evidence>
<reference evidence="4 5" key="1">
    <citation type="submission" date="2022-04" db="EMBL/GenBank/DDBJ databases">
        <title>Leucobacter sp. isolated from rhizosphere of garlic.</title>
        <authorList>
            <person name="Won M."/>
            <person name="Lee C.-M."/>
            <person name="Woen H.-Y."/>
            <person name="Kwon S.-W."/>
        </authorList>
    </citation>
    <scope>NUCLEOTIDE SEQUENCE [LARGE SCALE GENOMIC DNA]</scope>
    <source>
        <strain evidence="4 5">H21R-40</strain>
    </source>
</reference>
<keyword evidence="2" id="KW-0663">Pyridoxal phosphate</keyword>
<evidence type="ECO:0000256" key="1">
    <source>
        <dbReference type="ARBA" id="ARBA00001933"/>
    </source>
</evidence>
<evidence type="ECO:0000313" key="5">
    <source>
        <dbReference type="Proteomes" id="UP000831786"/>
    </source>
</evidence>
<comment type="cofactor">
    <cofactor evidence="1">
        <name>pyridoxal 5'-phosphate</name>
        <dbReference type="ChEBI" id="CHEBI:597326"/>
    </cofactor>
</comment>
<dbReference type="NCBIfam" id="NF006058">
    <property type="entry name" value="PRK08206.1"/>
    <property type="match status" value="1"/>
</dbReference>
<dbReference type="Gene3D" id="3.40.50.1100">
    <property type="match status" value="2"/>
</dbReference>
<dbReference type="Proteomes" id="UP000831786">
    <property type="component" value="Chromosome"/>
</dbReference>